<proteinExistence type="inferred from homology"/>
<evidence type="ECO:0000313" key="10">
    <source>
        <dbReference type="Proteomes" id="UP000605846"/>
    </source>
</evidence>
<evidence type="ECO:0000256" key="7">
    <source>
        <dbReference type="SAM" id="Phobius"/>
    </source>
</evidence>
<accession>A0A8H7EU61</accession>
<dbReference type="PANTHER" id="PTHR13412">
    <property type="entry name" value="T-CELL IMMUNOMODULATORY PROTEIN HOMOLOG"/>
    <property type="match status" value="1"/>
</dbReference>
<dbReference type="InterPro" id="IPR028994">
    <property type="entry name" value="Integrin_alpha_N"/>
</dbReference>
<reference evidence="9" key="1">
    <citation type="submission" date="2020-01" db="EMBL/GenBank/DDBJ databases">
        <title>Genome Sequencing of Three Apophysomyces-Like Fungal Strains Confirms a Novel Fungal Genus in the Mucoromycota with divergent Burkholderia-like Endosymbiotic Bacteria.</title>
        <authorList>
            <person name="Stajich J.E."/>
            <person name="Macias A.M."/>
            <person name="Carter-House D."/>
            <person name="Lovett B."/>
            <person name="Kasson L.R."/>
            <person name="Berry K."/>
            <person name="Grigoriev I."/>
            <person name="Chang Y."/>
            <person name="Spatafora J."/>
            <person name="Kasson M.T."/>
        </authorList>
    </citation>
    <scope>NUCLEOTIDE SEQUENCE</scope>
    <source>
        <strain evidence="9">NRRL A-21654</strain>
    </source>
</reference>
<dbReference type="InterPro" id="IPR024881">
    <property type="entry name" value="Tip"/>
</dbReference>
<evidence type="ECO:0000256" key="6">
    <source>
        <dbReference type="ARBA" id="ARBA00023180"/>
    </source>
</evidence>
<dbReference type="Pfam" id="PF23122">
    <property type="entry name" value="C2_ITFG1"/>
    <property type="match status" value="1"/>
</dbReference>
<comment type="subcellular location">
    <subcellularLocation>
        <location evidence="1">Membrane</location>
        <topology evidence="1">Single-pass type I membrane protein</topology>
    </subcellularLocation>
</comment>
<feature type="domain" description="T-cell immunomodulatory protein TIP C2" evidence="8">
    <location>
        <begin position="185"/>
        <end position="278"/>
    </location>
</feature>
<evidence type="ECO:0000256" key="4">
    <source>
        <dbReference type="ARBA" id="ARBA00022989"/>
    </source>
</evidence>
<keyword evidence="4 7" id="KW-1133">Transmembrane helix</keyword>
<sequence length="330" mass="37107">MEQTGNSRKCRKARDLCVSDPDFKFDFSQTQSENYVVFNVGSILETGEHIRTEDTTFNGKLPVFVHPGDYNLDGYPDLLVTTNRRVILLQSVLCTPQLCTKEAVNVARRSFSQVRKGAESLTAIKNPTQAVFFDVDEDGSLDILVLQLATASKSANRTPNFVINNYFNDAFFLKGLEPAFPNPKPYGVNYPGATFKFTVLDTSGVKHAHQVSQLSQSAYLPLQTPYCLFGLGRTNNYVEEMFAGTTRHQGVIPNSQLIFIPYQPDDVQDSSTWKLELYIQPADYVPWVLVVLIAAAIILGVVVAVLHWMEKREDEMERRKALHIINFDAL</sequence>
<evidence type="ECO:0000256" key="5">
    <source>
        <dbReference type="ARBA" id="ARBA00023136"/>
    </source>
</evidence>
<keyword evidence="5 7" id="KW-0472">Membrane</keyword>
<keyword evidence="10" id="KW-1185">Reference proteome</keyword>
<dbReference type="Proteomes" id="UP000605846">
    <property type="component" value="Unassembled WGS sequence"/>
</dbReference>
<dbReference type="EMBL" id="JABAYA010000056">
    <property type="protein sequence ID" value="KAF7727468.1"/>
    <property type="molecule type" value="Genomic_DNA"/>
</dbReference>
<evidence type="ECO:0000256" key="1">
    <source>
        <dbReference type="ARBA" id="ARBA00004479"/>
    </source>
</evidence>
<name>A0A8H7EU61_9FUNG</name>
<organism evidence="9 10">
    <name type="scientific">Apophysomyces ossiformis</name>
    <dbReference type="NCBI Taxonomy" id="679940"/>
    <lineage>
        <taxon>Eukaryota</taxon>
        <taxon>Fungi</taxon>
        <taxon>Fungi incertae sedis</taxon>
        <taxon>Mucoromycota</taxon>
        <taxon>Mucoromycotina</taxon>
        <taxon>Mucoromycetes</taxon>
        <taxon>Mucorales</taxon>
        <taxon>Mucorineae</taxon>
        <taxon>Mucoraceae</taxon>
        <taxon>Apophysomyces</taxon>
    </lineage>
</organism>
<gene>
    <name evidence="9" type="ORF">EC973_007537</name>
</gene>
<evidence type="ECO:0000256" key="3">
    <source>
        <dbReference type="ARBA" id="ARBA00022692"/>
    </source>
</evidence>
<comment type="similarity">
    <text evidence="2">Belongs to the TIP family.</text>
</comment>
<dbReference type="SUPFAM" id="SSF69318">
    <property type="entry name" value="Integrin alpha N-terminal domain"/>
    <property type="match status" value="1"/>
</dbReference>
<evidence type="ECO:0000313" key="9">
    <source>
        <dbReference type="EMBL" id="KAF7727468.1"/>
    </source>
</evidence>
<protein>
    <recommendedName>
        <fullName evidence="8">T-cell immunomodulatory protein TIP C2 domain-containing protein</fullName>
    </recommendedName>
</protein>
<dbReference type="OrthoDB" id="10022113at2759"/>
<dbReference type="GO" id="GO:0005886">
    <property type="term" value="C:plasma membrane"/>
    <property type="evidence" value="ECO:0007669"/>
    <property type="project" value="TreeGrafter"/>
</dbReference>
<dbReference type="AlphaFoldDB" id="A0A8H7EU61"/>
<dbReference type="InterPro" id="IPR057089">
    <property type="entry name" value="C2_TIP"/>
</dbReference>
<feature type="transmembrane region" description="Helical" evidence="7">
    <location>
        <begin position="284"/>
        <end position="309"/>
    </location>
</feature>
<evidence type="ECO:0000259" key="8">
    <source>
        <dbReference type="Pfam" id="PF23122"/>
    </source>
</evidence>
<evidence type="ECO:0000256" key="2">
    <source>
        <dbReference type="ARBA" id="ARBA00006496"/>
    </source>
</evidence>
<keyword evidence="6" id="KW-0325">Glycoprotein</keyword>
<keyword evidence="3 7" id="KW-0812">Transmembrane</keyword>
<comment type="caution">
    <text evidence="9">The sequence shown here is derived from an EMBL/GenBank/DDBJ whole genome shotgun (WGS) entry which is preliminary data.</text>
</comment>
<dbReference type="PANTHER" id="PTHR13412:SF0">
    <property type="entry name" value="T-CELL IMMUNOMODULATORY PROTEIN"/>
    <property type="match status" value="1"/>
</dbReference>